<feature type="region of interest" description="Disordered" evidence="2">
    <location>
        <begin position="1577"/>
        <end position="1603"/>
    </location>
</feature>
<dbReference type="RefSeq" id="XP_028882986.1">
    <property type="nucleotide sequence ID" value="XM_029025576.1"/>
</dbReference>
<name>A0A1X0NXQ7_9TRYP</name>
<dbReference type="InterPro" id="IPR027914">
    <property type="entry name" value="DUF4456"/>
</dbReference>
<evidence type="ECO:0000313" key="4">
    <source>
        <dbReference type="EMBL" id="ORC88920.1"/>
    </source>
</evidence>
<keyword evidence="1" id="KW-0175">Coiled coil</keyword>
<dbReference type="OrthoDB" id="272766at2759"/>
<feature type="region of interest" description="Disordered" evidence="2">
    <location>
        <begin position="1469"/>
        <end position="1527"/>
    </location>
</feature>
<dbReference type="EMBL" id="NBCO01000014">
    <property type="protein sequence ID" value="ORC88920.1"/>
    <property type="molecule type" value="Genomic_DNA"/>
</dbReference>
<sequence length="1669" mass="187378">MSLQRPAVKESRLRARLGTRFQQVLMAFQDGVLEFNKVLDEQQVHQLADLKEFLQYSHNEIAGGLLLEEQRVESHKSYLEKYSKTLADAANDEVLPPFTDPYHSAEMRPDEGIGRLKTERQRLLSLSVAVKSSYDARLGAISECERALAERERERRDGMRESLVKLVASLAPIGYVSITGTQVIAQRVIHATNRRLCESHACAATLLSRLRCREVLRYRTYTRRLAEVYGASLRLMAMGRRLWAATLLRTATLRRPAARDRVVRETRALAAAGRRAGGEFLRATGAAAESLRRHREPTAEESGGPPPPGGTRADGWLRAFDGRLNAPVFSASPVDVAIEWRVKANVLVRNTVARAAAHIEAVKEGEQRLCNEAESVYTALLAVLRWVCTPEAEETVAWTNASLQGVDPVYAPFTVPNDTLLANLTAEADQQLPPLLASIRRESEWFTDVVEVELQTHHTALEELLLTGPVNVLTTFQRATEALEVTTTSAIGFIRSRLLAISDARKDHEDTLQRVESELAQCQARLRHAITKEAAEVLFVKGLKVLERIAAEHTQFHRCTVQMLQQIMQEGPEEVERHCVALLRLLGLESEESCEQRLEQERRDREAAAAAAAAASAKRGRAKEVVVELHSESDEEDATPSYPTITAADGEVFCIVAPMALDDRQRVTPIETPPPLPLSETTSGQGMKGRTLTPVNKRKATPTTPPPPQQQQEGRRNKNTTAKRQSNSESTHSTPEPIVEPLPAFLRTYETLLKSIVSEDDGTELISVDAVERWREMLRYEILNWAIDLSRTSRTFVQEECTSQKSLIDKETNEVLRHHRRRPAALQAETYEVRLRDIENTRTTEEKYTKRLRDRALQLEVVLSSIGENNDMDEHDAKFFEQLQELENKAKTANSVNLLHAQEREFANLVASSVEDHTRRQNKLLAELAREQESLESECRSYLLDCGMVIPTNLDEVQDCSSFGSEGTVSREAMETLIRLHNVTKAVKERLAVQYEQHMRCIDAARVSYSNVYEQNVGELQMLARLQEVLTRLKVQVHSLIALSDASEAKIEKILKDFEEKINTPTPLHNFTNTLCEITSRDYGAAAADSQLASNIGSTTIGGKEVGGIASLTLEHTRTAEEELGARLAEVKLDIQRQIQSSDVAKVLRILDSLREELYTRGRHLNCLQYGVEFFNVPQENYIEPRLGTVPDLTSMETSGTIAASLPQQNRVSRKARAQTQINSAMASLYTIGELPEVIPAELEVGQWLTAVKSQIETIVGQHFTECPSSLTRRLSGMTGGQFEDVIEKTNSVCGQQKQRVLHHIEQATRRYRQQVQRVFEGIQKLPVYLSSSIYSMSATALERRVETVFSGFASFYGESEMMRGVYDRLVKVTLGSNYNRDKLEALRSAEGTRQEVTEMAIEKFWGYALREMEDEATMHAARALNVNNNFFAFLQGLVTPDKLKPPADNDVTGQHRGLRRLLRLKEREERTREMQQQQSQRPPSPKRERRLQETMPRQKHGGMQADKNAVVSRKSDSTIDINSGPLPLPSTREVEYVRVPLRAFRPLEEFNATHPNATVEALNQDVAPTFTRVSLTPHSQSVTGGGGGGRRQKSECVSSPPKEDVVSIVAPASLLHKETAALTQQSVELFNKTSADAAIRTNDSFQQWSTREVTWREIWNAAIDRLKT</sequence>
<evidence type="ECO:0000313" key="5">
    <source>
        <dbReference type="Proteomes" id="UP000192257"/>
    </source>
</evidence>
<protein>
    <recommendedName>
        <fullName evidence="3">DUF4456 domain-containing protein</fullName>
    </recommendedName>
</protein>
<dbReference type="PANTHER" id="PTHR21444:SF14">
    <property type="entry name" value="COILED-COIL DOMAIN-CONTAINING PROTEIN 180"/>
    <property type="match status" value="1"/>
</dbReference>
<dbReference type="Pfam" id="PF14644">
    <property type="entry name" value="DUF4456"/>
    <property type="match status" value="1"/>
</dbReference>
<dbReference type="PANTHER" id="PTHR21444">
    <property type="entry name" value="COILED-COIL DOMAIN-CONTAINING PROTEIN 180"/>
    <property type="match status" value="1"/>
</dbReference>
<dbReference type="Proteomes" id="UP000192257">
    <property type="component" value="Unassembled WGS sequence"/>
</dbReference>
<proteinExistence type="predicted"/>
<accession>A0A1X0NXQ7</accession>
<keyword evidence="5" id="KW-1185">Reference proteome</keyword>
<feature type="coiled-coil region" evidence="1">
    <location>
        <begin position="591"/>
        <end position="618"/>
    </location>
</feature>
<feature type="coiled-coil region" evidence="1">
    <location>
        <begin position="914"/>
        <end position="945"/>
    </location>
</feature>
<feature type="compositionally biased region" description="Polar residues" evidence="2">
    <location>
        <begin position="719"/>
        <end position="734"/>
    </location>
</feature>
<organism evidence="4 5">
    <name type="scientific">Trypanosoma theileri</name>
    <dbReference type="NCBI Taxonomy" id="67003"/>
    <lineage>
        <taxon>Eukaryota</taxon>
        <taxon>Discoba</taxon>
        <taxon>Euglenozoa</taxon>
        <taxon>Kinetoplastea</taxon>
        <taxon>Metakinetoplastina</taxon>
        <taxon>Trypanosomatida</taxon>
        <taxon>Trypanosomatidae</taxon>
        <taxon>Trypanosoma</taxon>
    </lineage>
</organism>
<feature type="domain" description="DUF4456" evidence="3">
    <location>
        <begin position="1276"/>
        <end position="1464"/>
    </location>
</feature>
<evidence type="ECO:0000259" key="3">
    <source>
        <dbReference type="Pfam" id="PF14644"/>
    </source>
</evidence>
<reference evidence="4 5" key="1">
    <citation type="submission" date="2017-03" db="EMBL/GenBank/DDBJ databases">
        <title>An alternative strategy for trypanosome survival in the mammalian bloodstream revealed through genome and transcriptome analysis of the ubiquitous bovine parasite Trypanosoma (Megatrypanum) theileri.</title>
        <authorList>
            <person name="Kelly S."/>
            <person name="Ivens A."/>
            <person name="Mott A."/>
            <person name="O'Neill E."/>
            <person name="Emms D."/>
            <person name="Macleod O."/>
            <person name="Voorheis P."/>
            <person name="Matthews J."/>
            <person name="Matthews K."/>
            <person name="Carrington M."/>
        </authorList>
    </citation>
    <scope>NUCLEOTIDE SEQUENCE [LARGE SCALE GENOMIC DNA]</scope>
    <source>
        <strain evidence="4">Edinburgh</strain>
    </source>
</reference>
<gene>
    <name evidence="4" type="ORF">TM35_000141310</name>
</gene>
<feature type="region of interest" description="Disordered" evidence="2">
    <location>
        <begin position="289"/>
        <end position="315"/>
    </location>
</feature>
<feature type="region of interest" description="Disordered" evidence="2">
    <location>
        <begin position="667"/>
        <end position="740"/>
    </location>
</feature>
<dbReference type="VEuPathDB" id="TriTrypDB:TM35_000141310"/>
<evidence type="ECO:0000256" key="2">
    <source>
        <dbReference type="SAM" id="MobiDB-lite"/>
    </source>
</evidence>
<evidence type="ECO:0000256" key="1">
    <source>
        <dbReference type="SAM" id="Coils"/>
    </source>
</evidence>
<comment type="caution">
    <text evidence="4">The sequence shown here is derived from an EMBL/GenBank/DDBJ whole genome shotgun (WGS) entry which is preliminary data.</text>
</comment>
<feature type="coiled-coil region" evidence="1">
    <location>
        <begin position="505"/>
        <end position="532"/>
    </location>
</feature>
<dbReference type="GeneID" id="39985356"/>